<evidence type="ECO:0000313" key="5">
    <source>
        <dbReference type="EMBL" id="NIK15611.1"/>
    </source>
</evidence>
<name>A0A846MJ17_9BACL</name>
<dbReference type="AlphaFoldDB" id="A0A846MJ17"/>
<dbReference type="InterPro" id="IPR011098">
    <property type="entry name" value="G5_dom"/>
</dbReference>
<keyword evidence="3" id="KW-1133">Transmembrane helix</keyword>
<evidence type="ECO:0000313" key="6">
    <source>
        <dbReference type="Proteomes" id="UP000532769"/>
    </source>
</evidence>
<gene>
    <name evidence="5" type="ORF">BDD39_002121</name>
</gene>
<protein>
    <recommendedName>
        <fullName evidence="4">G5 domain-containing protein</fullName>
    </recommendedName>
</protein>
<evidence type="ECO:0000256" key="3">
    <source>
        <dbReference type="SAM" id="Phobius"/>
    </source>
</evidence>
<feature type="region of interest" description="Disordered" evidence="2">
    <location>
        <begin position="382"/>
        <end position="450"/>
    </location>
</feature>
<feature type="compositionally biased region" description="Low complexity" evidence="2">
    <location>
        <begin position="394"/>
        <end position="406"/>
    </location>
</feature>
<evidence type="ECO:0000256" key="2">
    <source>
        <dbReference type="SAM" id="MobiDB-lite"/>
    </source>
</evidence>
<dbReference type="RefSeq" id="WP_166910551.1">
    <property type="nucleotide sequence ID" value="NZ_JAASRS010000001.1"/>
</dbReference>
<feature type="compositionally biased region" description="Polar residues" evidence="2">
    <location>
        <begin position="382"/>
        <end position="392"/>
    </location>
</feature>
<dbReference type="Proteomes" id="UP000532769">
    <property type="component" value="Unassembled WGS sequence"/>
</dbReference>
<keyword evidence="1" id="KW-0732">Signal</keyword>
<comment type="caution">
    <text evidence="5">The sequence shown here is derived from an EMBL/GenBank/DDBJ whole genome shotgun (WGS) entry which is preliminary data.</text>
</comment>
<accession>A0A846MJ17</accession>
<keyword evidence="3" id="KW-0812">Transmembrane</keyword>
<reference evidence="5 6" key="1">
    <citation type="submission" date="2020-03" db="EMBL/GenBank/DDBJ databases">
        <title>Genomic Encyclopedia of Archaeal and Bacterial Type Strains, Phase II (KMG-II): from individual species to whole genera.</title>
        <authorList>
            <person name="Goeker M."/>
        </authorList>
    </citation>
    <scope>NUCLEOTIDE SEQUENCE [LARGE SCALE GENOMIC DNA]</scope>
    <source>
        <strain evidence="5 6">DSM 4749</strain>
    </source>
</reference>
<evidence type="ECO:0000259" key="4">
    <source>
        <dbReference type="SMART" id="SM01208"/>
    </source>
</evidence>
<proteinExistence type="predicted"/>
<keyword evidence="3" id="KW-0472">Membrane</keyword>
<keyword evidence="6" id="KW-1185">Reference proteome</keyword>
<feature type="compositionally biased region" description="Polar residues" evidence="2">
    <location>
        <begin position="419"/>
        <end position="450"/>
    </location>
</feature>
<organism evidence="5 6">
    <name type="scientific">Saccharococcus thermophilus</name>
    <dbReference type="NCBI Taxonomy" id="29396"/>
    <lineage>
        <taxon>Bacteria</taxon>
        <taxon>Bacillati</taxon>
        <taxon>Bacillota</taxon>
        <taxon>Bacilli</taxon>
        <taxon>Bacillales</taxon>
        <taxon>Anoxybacillaceae</taxon>
        <taxon>Saccharococcus</taxon>
    </lineage>
</organism>
<dbReference type="SMART" id="SM01208">
    <property type="entry name" value="G5"/>
    <property type="match status" value="1"/>
</dbReference>
<evidence type="ECO:0000256" key="1">
    <source>
        <dbReference type="ARBA" id="ARBA00022729"/>
    </source>
</evidence>
<feature type="transmembrane region" description="Helical" evidence="3">
    <location>
        <begin position="9"/>
        <end position="31"/>
    </location>
</feature>
<dbReference type="EMBL" id="JAASRS010000001">
    <property type="protein sequence ID" value="NIK15611.1"/>
    <property type="molecule type" value="Genomic_DNA"/>
</dbReference>
<feature type="domain" description="G5" evidence="4">
    <location>
        <begin position="304"/>
        <end position="378"/>
    </location>
</feature>
<sequence length="450" mass="49866">MRSIAAVKLFAITAICTIYFISFSQIGVLAYETFFADTDRLPAGTMIGPISLAGKTKQEALQTVENKVNEWKASASIPVMYQEKKDVIPASLFTFQTEQSLAQMVSGRPAPLFVLVDMQACSAIIQKLLPPSLVSSINLKKLENDLVDLAARLQMPTQPLDLAVYVSRGREALQPVSSATIQTSNSELSEWLSTNPAIVIKGKQIFSLVSYMKEAGKSFSSEAMSTIASAIYQTILPTNFMIIERNTSRELPDGIEIGYEAKVDDRRDLQFYNPNTTAYTLVFQKAKAGLRVTLVGLPFAYQYVVKVGDIEYFEPRTVVQYSPLLRPGERQLKQSGKRGMLVKVTRETYDGQHHLVRAETIAEDFYPPTYTIELRGLEVGDTQSNMSENPTSPQQPANNEQQANNETKNSEQAGEKQENQQSPSTDGQSENGQTPSTNVSNSQVNDNREK</sequence>